<evidence type="ECO:0000259" key="16">
    <source>
        <dbReference type="PROSITE" id="PS50112"/>
    </source>
</evidence>
<comment type="function">
    <text evidence="12">Putative oxygen sensor; modulates the activity of FixJ, a transcriptional activator of nitrogen fixation fixK gene. FixL probably acts as a kinase that phosphorylates FixJ.</text>
</comment>
<dbReference type="FunFam" id="3.30.450.20:FF:000060">
    <property type="entry name" value="Sensor protein FixL"/>
    <property type="match status" value="1"/>
</dbReference>
<dbReference type="SUPFAM" id="SSF55785">
    <property type="entry name" value="PYP-like sensor domain (PAS domain)"/>
    <property type="match status" value="1"/>
</dbReference>
<gene>
    <name evidence="18" type="ORF">AX760_23105</name>
</gene>
<keyword evidence="14" id="KW-1133">Transmembrane helix</keyword>
<dbReference type="Pfam" id="PF02518">
    <property type="entry name" value="HATPase_c"/>
    <property type="match status" value="1"/>
</dbReference>
<evidence type="ECO:0000259" key="17">
    <source>
        <dbReference type="PROSITE" id="PS50113"/>
    </source>
</evidence>
<keyword evidence="14" id="KW-0812">Transmembrane</keyword>
<dbReference type="InterPro" id="IPR005467">
    <property type="entry name" value="His_kinase_dom"/>
</dbReference>
<keyword evidence="7" id="KW-0547">Nucleotide-binding</keyword>
<dbReference type="EMBL" id="LSRP01000122">
    <property type="protein sequence ID" value="OJF91702.1"/>
    <property type="molecule type" value="Genomic_DNA"/>
</dbReference>
<dbReference type="InterPro" id="IPR001610">
    <property type="entry name" value="PAC"/>
</dbReference>
<dbReference type="PROSITE" id="PS50113">
    <property type="entry name" value="PAC"/>
    <property type="match status" value="1"/>
</dbReference>
<sequence>MEAFSLRYEHFWKVAAHSIGWVCIVIGGAVLLAWWLRPEALALSMPMVYAMKFNTALCFVAIGFAFNLAVINGRQAAVALALSAFTGSIAVANLLQHMFAIDFGIDRLLHEPFITIGTDSPGRMTPNAAVCLALVSAAIILTAVMRRNSVARVILGLIVFVIAGSALLGYAIGVESSRNWRPLAQMPLHTAFCFSLLGSGLIFIGARERGYPRSTIAAALGALTYLLLVLLAYMEMLSQDTKLSELLQASGANPRSTLLGIVLLSGALYAGMIIYGFRSAQKYRDVASQLRESEKRLAAIIETAVDGFITIDDRGTVIAVNPACEKIFGYRTAEILQKNVKMLMPAPYRAAHDQYLETYKATRRAGIIGVGREVEGRRKDGSVFPLDLSVAKVELDNQVIYSGIVRDISERKKYEKDLLEANAELEEFSYRTSHDLRSPIASSLGLLSIARDMIETNATEELKPVLGRIETSFRKLDHLIQNIISLTRTKAMEETESRIPIAHVVRETLDRLYYMENAGRLRIDIAIDDDLTILRKASRFQIIIDNLLSNAIKYQDPAKADPEIRIGAAIDDGNLVLTVADNGLGVEPGSEHLLFQMFKRLHPQHSFGSGLGLYILKKSVEQLGGTVSYNRLQEGSLFTVTLPERNHHAH</sequence>
<dbReference type="PROSITE" id="PS50112">
    <property type="entry name" value="PAS"/>
    <property type="match status" value="1"/>
</dbReference>
<feature type="transmembrane region" description="Helical" evidence="14">
    <location>
        <begin position="127"/>
        <end position="146"/>
    </location>
</feature>
<feature type="transmembrane region" description="Helical" evidence="14">
    <location>
        <begin position="48"/>
        <end position="70"/>
    </location>
</feature>
<dbReference type="GO" id="GO:0030295">
    <property type="term" value="F:protein kinase activator activity"/>
    <property type="evidence" value="ECO:0007669"/>
    <property type="project" value="TreeGrafter"/>
</dbReference>
<comment type="catalytic activity">
    <reaction evidence="1">
        <text>ATP + protein L-histidine = ADP + protein N-phospho-L-histidine.</text>
        <dbReference type="EC" id="2.7.13.3"/>
    </reaction>
</comment>
<dbReference type="InterPro" id="IPR035965">
    <property type="entry name" value="PAS-like_dom_sf"/>
</dbReference>
<dbReference type="Pfam" id="PF00512">
    <property type="entry name" value="HisKA"/>
    <property type="match status" value="1"/>
</dbReference>
<keyword evidence="9" id="KW-0067">ATP-binding</keyword>
<dbReference type="InterPro" id="IPR000014">
    <property type="entry name" value="PAS"/>
</dbReference>
<dbReference type="InterPro" id="IPR036890">
    <property type="entry name" value="HATPase_C_sf"/>
</dbReference>
<protein>
    <recommendedName>
        <fullName evidence="13">Sensor protein FixL</fullName>
        <ecNumber evidence="3">2.7.13.3</ecNumber>
    </recommendedName>
</protein>
<dbReference type="GO" id="GO:0005524">
    <property type="term" value="F:ATP binding"/>
    <property type="evidence" value="ECO:0007669"/>
    <property type="project" value="UniProtKB-KW"/>
</dbReference>
<organism evidence="18 19">
    <name type="scientific">Pararhizobium antarcticum</name>
    <dbReference type="NCBI Taxonomy" id="1798805"/>
    <lineage>
        <taxon>Bacteria</taxon>
        <taxon>Pseudomonadati</taxon>
        <taxon>Pseudomonadota</taxon>
        <taxon>Alphaproteobacteria</taxon>
        <taxon>Hyphomicrobiales</taxon>
        <taxon>Rhizobiaceae</taxon>
        <taxon>Rhizobium/Agrobacterium group</taxon>
        <taxon>Pararhizobium</taxon>
    </lineage>
</organism>
<dbReference type="InterPro" id="IPR003661">
    <property type="entry name" value="HisK_dim/P_dom"/>
</dbReference>
<evidence type="ECO:0000256" key="13">
    <source>
        <dbReference type="ARBA" id="ARBA00070616"/>
    </source>
</evidence>
<dbReference type="InterPro" id="IPR000700">
    <property type="entry name" value="PAS-assoc_C"/>
</dbReference>
<evidence type="ECO:0000256" key="7">
    <source>
        <dbReference type="ARBA" id="ARBA00022741"/>
    </source>
</evidence>
<evidence type="ECO:0000256" key="10">
    <source>
        <dbReference type="ARBA" id="ARBA00023004"/>
    </source>
</evidence>
<keyword evidence="5" id="KW-0479">Metal-binding</keyword>
<dbReference type="CDD" id="cd00082">
    <property type="entry name" value="HisKA"/>
    <property type="match status" value="1"/>
</dbReference>
<dbReference type="NCBIfam" id="TIGR00229">
    <property type="entry name" value="sensory_box"/>
    <property type="match status" value="1"/>
</dbReference>
<dbReference type="GO" id="GO:0000156">
    <property type="term" value="F:phosphorelay response regulator activity"/>
    <property type="evidence" value="ECO:0007669"/>
    <property type="project" value="TreeGrafter"/>
</dbReference>
<comment type="cofactor">
    <cofactor evidence="2">
        <name>heme</name>
        <dbReference type="ChEBI" id="CHEBI:30413"/>
    </cofactor>
</comment>
<evidence type="ECO:0000259" key="15">
    <source>
        <dbReference type="PROSITE" id="PS50109"/>
    </source>
</evidence>
<accession>A0A657LLX1</accession>
<feature type="transmembrane region" description="Helical" evidence="14">
    <location>
        <begin position="153"/>
        <end position="174"/>
    </location>
</feature>
<dbReference type="AlphaFoldDB" id="A0A657LLX1"/>
<keyword evidence="5" id="KW-0349">Heme</keyword>
<dbReference type="SMART" id="SM00388">
    <property type="entry name" value="HisKA"/>
    <property type="match status" value="1"/>
</dbReference>
<evidence type="ECO:0000256" key="8">
    <source>
        <dbReference type="ARBA" id="ARBA00022777"/>
    </source>
</evidence>
<evidence type="ECO:0000313" key="19">
    <source>
        <dbReference type="Proteomes" id="UP000182661"/>
    </source>
</evidence>
<evidence type="ECO:0000256" key="1">
    <source>
        <dbReference type="ARBA" id="ARBA00000085"/>
    </source>
</evidence>
<evidence type="ECO:0000256" key="6">
    <source>
        <dbReference type="ARBA" id="ARBA00022679"/>
    </source>
</evidence>
<dbReference type="Proteomes" id="UP000182661">
    <property type="component" value="Unassembled WGS sequence"/>
</dbReference>
<dbReference type="InterPro" id="IPR036097">
    <property type="entry name" value="HisK_dim/P_sf"/>
</dbReference>
<dbReference type="PROSITE" id="PS50109">
    <property type="entry name" value="HIS_KIN"/>
    <property type="match status" value="1"/>
</dbReference>
<feature type="transmembrane region" description="Helical" evidence="14">
    <location>
        <begin position="12"/>
        <end position="36"/>
    </location>
</feature>
<dbReference type="EC" id="2.7.13.3" evidence="3"/>
<keyword evidence="19" id="KW-1185">Reference proteome</keyword>
<feature type="transmembrane region" description="Helical" evidence="14">
    <location>
        <begin position="256"/>
        <end position="277"/>
    </location>
</feature>
<name>A0A657LLX1_9HYPH</name>
<evidence type="ECO:0000256" key="9">
    <source>
        <dbReference type="ARBA" id="ARBA00022840"/>
    </source>
</evidence>
<evidence type="ECO:0000256" key="4">
    <source>
        <dbReference type="ARBA" id="ARBA00022553"/>
    </source>
</evidence>
<dbReference type="GO" id="GO:0000155">
    <property type="term" value="F:phosphorelay sensor kinase activity"/>
    <property type="evidence" value="ECO:0007669"/>
    <property type="project" value="InterPro"/>
</dbReference>
<reference evidence="18 19" key="1">
    <citation type="submission" date="2016-02" db="EMBL/GenBank/DDBJ databases">
        <title>Genome sequencing of a beta-galactosidase producing bacteria Rhizobium sp. 59.</title>
        <authorList>
            <person name="Wang D."/>
            <person name="Kot W."/>
            <person name="Qin Y."/>
            <person name="Hansen L."/>
            <person name="Naqvi K."/>
            <person name="Rensing C."/>
        </authorList>
    </citation>
    <scope>NUCLEOTIDE SEQUENCE [LARGE SCALE GENOMIC DNA]</scope>
    <source>
        <strain evidence="18 19">59</strain>
    </source>
</reference>
<evidence type="ECO:0000256" key="2">
    <source>
        <dbReference type="ARBA" id="ARBA00001971"/>
    </source>
</evidence>
<feature type="domain" description="PAS" evidence="16">
    <location>
        <begin position="293"/>
        <end position="345"/>
    </location>
</feature>
<feature type="transmembrane region" description="Helical" evidence="14">
    <location>
        <begin position="186"/>
        <end position="204"/>
    </location>
</feature>
<dbReference type="InterPro" id="IPR004358">
    <property type="entry name" value="Sig_transdc_His_kin-like_C"/>
</dbReference>
<dbReference type="PANTHER" id="PTHR42878">
    <property type="entry name" value="TWO-COMPONENT HISTIDINE KINASE"/>
    <property type="match status" value="1"/>
</dbReference>
<evidence type="ECO:0000256" key="3">
    <source>
        <dbReference type="ARBA" id="ARBA00012438"/>
    </source>
</evidence>
<dbReference type="InterPro" id="IPR050351">
    <property type="entry name" value="BphY/WalK/GraS-like"/>
</dbReference>
<dbReference type="SMART" id="SM00387">
    <property type="entry name" value="HATPase_c"/>
    <property type="match status" value="1"/>
</dbReference>
<evidence type="ECO:0000256" key="12">
    <source>
        <dbReference type="ARBA" id="ARBA00059827"/>
    </source>
</evidence>
<keyword evidence="8" id="KW-0418">Kinase</keyword>
<dbReference type="SUPFAM" id="SSF55874">
    <property type="entry name" value="ATPase domain of HSP90 chaperone/DNA topoisomerase II/histidine kinase"/>
    <property type="match status" value="1"/>
</dbReference>
<evidence type="ECO:0000313" key="18">
    <source>
        <dbReference type="EMBL" id="OJF91702.1"/>
    </source>
</evidence>
<keyword evidence="10" id="KW-0408">Iron</keyword>
<dbReference type="Gene3D" id="3.30.565.10">
    <property type="entry name" value="Histidine kinase-like ATPase, C-terminal domain"/>
    <property type="match status" value="1"/>
</dbReference>
<dbReference type="CDD" id="cd00130">
    <property type="entry name" value="PAS"/>
    <property type="match status" value="1"/>
</dbReference>
<dbReference type="SMART" id="SM00086">
    <property type="entry name" value="PAC"/>
    <property type="match status" value="1"/>
</dbReference>
<dbReference type="Gene3D" id="3.30.450.20">
    <property type="entry name" value="PAS domain"/>
    <property type="match status" value="1"/>
</dbReference>
<proteinExistence type="predicted"/>
<dbReference type="SMART" id="SM00091">
    <property type="entry name" value="PAS"/>
    <property type="match status" value="1"/>
</dbReference>
<evidence type="ECO:0000256" key="5">
    <source>
        <dbReference type="ARBA" id="ARBA00022617"/>
    </source>
</evidence>
<feature type="domain" description="PAC" evidence="17">
    <location>
        <begin position="370"/>
        <end position="420"/>
    </location>
</feature>
<keyword evidence="11 14" id="KW-0472">Membrane</keyword>
<dbReference type="GO" id="GO:0016020">
    <property type="term" value="C:membrane"/>
    <property type="evidence" value="ECO:0007669"/>
    <property type="project" value="UniProtKB-SubCell"/>
</dbReference>
<dbReference type="GO" id="GO:0007234">
    <property type="term" value="P:osmosensory signaling via phosphorelay pathway"/>
    <property type="evidence" value="ECO:0007669"/>
    <property type="project" value="TreeGrafter"/>
</dbReference>
<dbReference type="PANTHER" id="PTHR42878:SF15">
    <property type="entry name" value="BACTERIOPHYTOCHROME"/>
    <property type="match status" value="1"/>
</dbReference>
<dbReference type="SUPFAM" id="SSF47384">
    <property type="entry name" value="Homodimeric domain of signal transducing histidine kinase"/>
    <property type="match status" value="1"/>
</dbReference>
<comment type="caution">
    <text evidence="18">The sequence shown here is derived from an EMBL/GenBank/DDBJ whole genome shotgun (WGS) entry which is preliminary data.</text>
</comment>
<dbReference type="InterPro" id="IPR003594">
    <property type="entry name" value="HATPase_dom"/>
</dbReference>
<dbReference type="Pfam" id="PF13426">
    <property type="entry name" value="PAS_9"/>
    <property type="match status" value="1"/>
</dbReference>
<dbReference type="PRINTS" id="PR00344">
    <property type="entry name" value="BCTRLSENSOR"/>
</dbReference>
<evidence type="ECO:0000256" key="11">
    <source>
        <dbReference type="ARBA" id="ARBA00023136"/>
    </source>
</evidence>
<dbReference type="Gene3D" id="1.10.287.130">
    <property type="match status" value="1"/>
</dbReference>
<keyword evidence="4" id="KW-0597">Phosphoprotein</keyword>
<feature type="transmembrane region" description="Helical" evidence="14">
    <location>
        <begin position="77"/>
        <end position="99"/>
    </location>
</feature>
<feature type="domain" description="Histidine kinase" evidence="15">
    <location>
        <begin position="431"/>
        <end position="646"/>
    </location>
</feature>
<feature type="transmembrane region" description="Helical" evidence="14">
    <location>
        <begin position="216"/>
        <end position="236"/>
    </location>
</feature>
<evidence type="ECO:0000256" key="14">
    <source>
        <dbReference type="SAM" id="Phobius"/>
    </source>
</evidence>
<keyword evidence="6" id="KW-0808">Transferase</keyword>